<keyword evidence="1" id="KW-0812">Transmembrane</keyword>
<dbReference type="AlphaFoldDB" id="A0A7D6BF07"/>
<evidence type="ECO:0000313" key="2">
    <source>
        <dbReference type="EMBL" id="QLJ52420.1"/>
    </source>
</evidence>
<evidence type="ECO:0000313" key="3">
    <source>
        <dbReference type="Proteomes" id="UP000510821"/>
    </source>
</evidence>
<sequence length="319" mass="34027">MDKKIIVLSVLLLSFFCSAAGIGGLPNDTTSLVLGEQHNFTFGESSYVMLLVGITGDSATFILSGTRVGPAINETKIIDLTNDGKGDVGVTLDSIMPNHTASVTVSYGAEEGTVCKPINDRCAALDECCVGKCLGGVCNYPPSIAANATENIDLDAPANATLGQTVRLRIIRGDGSPVYGAMLDVLTPSELRLTLSTNENGEGEFLAVQEGVYNYVVYDYILNSNKTTNSSRYMPTPVLPPNENNTQPPQPFCGDGNCDSNENCSTCSKDCGTCMQKANQTQTPQAKGPDTSWPLWLGLMFVVIVFILRGVLPVFIKEE</sequence>
<keyword evidence="1" id="KW-1133">Transmembrane helix</keyword>
<reference evidence="3" key="1">
    <citation type="submission" date="2020-07" db="EMBL/GenBank/DDBJ databases">
        <title>Metabolic diversity and evolutionary history of the archaeal phylum ###Micrarchaeota### uncovered from a freshwater lake metagenome.</title>
        <authorList>
            <person name="Kadnikov V.V."/>
            <person name="Savvichev A.S."/>
            <person name="Mardanov A.V."/>
            <person name="Beletsky A.V."/>
            <person name="Chupakov A.V."/>
            <person name="Kokryatskaya N.M."/>
            <person name="Pimenov N.V."/>
            <person name="Ravin N.V."/>
        </authorList>
    </citation>
    <scope>NUCLEOTIDE SEQUENCE [LARGE SCALE GENOMIC DNA]</scope>
</reference>
<gene>
    <name evidence="2" type="ORF">Sv326_0245</name>
</gene>
<feature type="transmembrane region" description="Helical" evidence="1">
    <location>
        <begin position="293"/>
        <end position="316"/>
    </location>
</feature>
<accession>A0A7D6BF07</accession>
<protein>
    <submittedName>
        <fullName evidence="2">Uncharacterized protein</fullName>
    </submittedName>
</protein>
<name>A0A7D6BF07_FERL1</name>
<keyword evidence="1" id="KW-0472">Membrane</keyword>
<evidence type="ECO:0000256" key="1">
    <source>
        <dbReference type="SAM" id="Phobius"/>
    </source>
</evidence>
<proteinExistence type="predicted"/>
<dbReference type="KEGG" id="flt:Sv326_0245"/>
<dbReference type="EMBL" id="CP058998">
    <property type="protein sequence ID" value="QLJ52420.1"/>
    <property type="molecule type" value="Genomic_DNA"/>
</dbReference>
<dbReference type="Proteomes" id="UP000510821">
    <property type="component" value="Chromosome"/>
</dbReference>
<organism evidence="2 3">
    <name type="scientific">Fermentimicrarchaeum limneticum</name>
    <dbReference type="NCBI Taxonomy" id="2795018"/>
    <lineage>
        <taxon>Archaea</taxon>
        <taxon>Candidatus Micrarchaeota</taxon>
        <taxon>Candidatus Fermentimicrarchaeales</taxon>
        <taxon>Candidatus Fermentimicrarchaeaceae</taxon>
        <taxon>Candidatus Fermentimicrarchaeum</taxon>
    </lineage>
</organism>